<dbReference type="Proteomes" id="UP000295021">
    <property type="component" value="Unassembled WGS sequence"/>
</dbReference>
<sequence>MNYFTPFLPQGVLLRLPPISDERARDLEERLLRSFRMRQRIQRRAEAAMLVITGFVFAFTYMAQVSP</sequence>
<reference evidence="2 3" key="1">
    <citation type="submission" date="2019-03" db="EMBL/GenBank/DDBJ databases">
        <title>Genomic Encyclopedia of Type Strains, Phase IV (KMG-V): Genome sequencing to study the core and pangenomes of soil and plant-associated prokaryotes.</title>
        <authorList>
            <person name="Whitman W."/>
        </authorList>
    </citation>
    <scope>NUCLEOTIDE SEQUENCE [LARGE SCALE GENOMIC DNA]</scope>
    <source>
        <strain evidence="2 3">FB403</strain>
    </source>
</reference>
<name>A0AAX2QLV0_9HYPH</name>
<gene>
    <name evidence="2" type="ORF">EV131_105425</name>
</gene>
<accession>A0AAX2QLV0</accession>
<dbReference type="EMBL" id="SMBI01000005">
    <property type="protein sequence ID" value="TCU25311.1"/>
    <property type="molecule type" value="Genomic_DNA"/>
</dbReference>
<keyword evidence="1" id="KW-0812">Transmembrane</keyword>
<protein>
    <submittedName>
        <fullName evidence="2">Uncharacterized protein</fullName>
    </submittedName>
</protein>
<organism evidence="2 3">
    <name type="scientific">Rhizobium laguerreae</name>
    <dbReference type="NCBI Taxonomy" id="1076926"/>
    <lineage>
        <taxon>Bacteria</taxon>
        <taxon>Pseudomonadati</taxon>
        <taxon>Pseudomonadota</taxon>
        <taxon>Alphaproteobacteria</taxon>
        <taxon>Hyphomicrobiales</taxon>
        <taxon>Rhizobiaceae</taxon>
        <taxon>Rhizobium/Agrobacterium group</taxon>
        <taxon>Rhizobium</taxon>
    </lineage>
</organism>
<comment type="caution">
    <text evidence="2">The sequence shown here is derived from an EMBL/GenBank/DDBJ whole genome shotgun (WGS) entry which is preliminary data.</text>
</comment>
<feature type="transmembrane region" description="Helical" evidence="1">
    <location>
        <begin position="45"/>
        <end position="63"/>
    </location>
</feature>
<keyword evidence="1" id="KW-0472">Membrane</keyword>
<dbReference type="AlphaFoldDB" id="A0AAX2QLV0"/>
<evidence type="ECO:0000313" key="3">
    <source>
        <dbReference type="Proteomes" id="UP000295021"/>
    </source>
</evidence>
<proteinExistence type="predicted"/>
<evidence type="ECO:0000313" key="2">
    <source>
        <dbReference type="EMBL" id="TCU25311.1"/>
    </source>
</evidence>
<dbReference type="RefSeq" id="WP_132611427.1">
    <property type="nucleotide sequence ID" value="NZ_SMBI01000005.1"/>
</dbReference>
<keyword evidence="1" id="KW-1133">Transmembrane helix</keyword>
<evidence type="ECO:0000256" key="1">
    <source>
        <dbReference type="SAM" id="Phobius"/>
    </source>
</evidence>